<dbReference type="WBParaSite" id="SSLN_0001568501-mRNA-1">
    <property type="protein sequence ID" value="SSLN_0001568501-mRNA-1"/>
    <property type="gene ID" value="SSLN_0001568501"/>
</dbReference>
<sequence length="76" mass="8675">MASEQCHVSSSWDEDDNVRDAPLTTGHAAILRDLLPPFIATPPRQRTIPPHFRNLSWPGLRPTTKIRTNRFAWPCI</sequence>
<accession>A0A183TF73</accession>
<proteinExistence type="predicted"/>
<dbReference type="AlphaFoldDB" id="A0A183TF73"/>
<gene>
    <name evidence="2" type="ORF">SSLN_LOCUS15121</name>
</gene>
<dbReference type="Proteomes" id="UP000275846">
    <property type="component" value="Unassembled WGS sequence"/>
</dbReference>
<name>A0A183TF73_SCHSO</name>
<evidence type="ECO:0000313" key="2">
    <source>
        <dbReference type="EMBL" id="VDM01507.1"/>
    </source>
</evidence>
<organism evidence="4">
    <name type="scientific">Schistocephalus solidus</name>
    <name type="common">Tapeworm</name>
    <dbReference type="NCBI Taxonomy" id="70667"/>
    <lineage>
        <taxon>Eukaryota</taxon>
        <taxon>Metazoa</taxon>
        <taxon>Spiralia</taxon>
        <taxon>Lophotrochozoa</taxon>
        <taxon>Platyhelminthes</taxon>
        <taxon>Cestoda</taxon>
        <taxon>Eucestoda</taxon>
        <taxon>Diphyllobothriidea</taxon>
        <taxon>Diphyllobothriidae</taxon>
        <taxon>Schistocephalus</taxon>
    </lineage>
</organism>
<keyword evidence="3" id="KW-1185">Reference proteome</keyword>
<evidence type="ECO:0000313" key="3">
    <source>
        <dbReference type="Proteomes" id="UP000275846"/>
    </source>
</evidence>
<reference evidence="2 3" key="2">
    <citation type="submission" date="2018-11" db="EMBL/GenBank/DDBJ databases">
        <authorList>
            <consortium name="Pathogen Informatics"/>
        </authorList>
    </citation>
    <scope>NUCLEOTIDE SEQUENCE [LARGE SCALE GENOMIC DNA]</scope>
    <source>
        <strain evidence="2 3">NST_G2</strain>
    </source>
</reference>
<reference evidence="4" key="1">
    <citation type="submission" date="2016-06" db="UniProtKB">
        <authorList>
            <consortium name="WormBaseParasite"/>
        </authorList>
    </citation>
    <scope>IDENTIFICATION</scope>
</reference>
<feature type="compositionally biased region" description="Polar residues" evidence="1">
    <location>
        <begin position="1"/>
        <end position="11"/>
    </location>
</feature>
<evidence type="ECO:0000256" key="1">
    <source>
        <dbReference type="SAM" id="MobiDB-lite"/>
    </source>
</evidence>
<evidence type="ECO:0000313" key="4">
    <source>
        <dbReference type="WBParaSite" id="SSLN_0001568501-mRNA-1"/>
    </source>
</evidence>
<dbReference type="EMBL" id="UYSU01039618">
    <property type="protein sequence ID" value="VDM01507.1"/>
    <property type="molecule type" value="Genomic_DNA"/>
</dbReference>
<protein>
    <submittedName>
        <fullName evidence="2 4">Uncharacterized protein</fullName>
    </submittedName>
</protein>
<feature type="region of interest" description="Disordered" evidence="1">
    <location>
        <begin position="1"/>
        <end position="20"/>
    </location>
</feature>